<accession>A0ABP9FCN0</accession>
<dbReference type="Proteomes" id="UP001500457">
    <property type="component" value="Unassembled WGS sequence"/>
</dbReference>
<organism evidence="1 2">
    <name type="scientific">Actinomycetospora straminea</name>
    <dbReference type="NCBI Taxonomy" id="663607"/>
    <lineage>
        <taxon>Bacteria</taxon>
        <taxon>Bacillati</taxon>
        <taxon>Actinomycetota</taxon>
        <taxon>Actinomycetes</taxon>
        <taxon>Pseudonocardiales</taxon>
        <taxon>Pseudonocardiaceae</taxon>
        <taxon>Actinomycetospora</taxon>
    </lineage>
</organism>
<keyword evidence="2" id="KW-1185">Reference proteome</keyword>
<protein>
    <submittedName>
        <fullName evidence="1">Uncharacterized protein</fullName>
    </submittedName>
</protein>
<dbReference type="EMBL" id="BAABHQ010000037">
    <property type="protein sequence ID" value="GAA4897984.1"/>
    <property type="molecule type" value="Genomic_DNA"/>
</dbReference>
<proteinExistence type="predicted"/>
<gene>
    <name evidence="1" type="ORF">GCM10023203_60890</name>
</gene>
<evidence type="ECO:0000313" key="2">
    <source>
        <dbReference type="Proteomes" id="UP001500457"/>
    </source>
</evidence>
<reference evidence="2" key="1">
    <citation type="journal article" date="2019" name="Int. J. Syst. Evol. Microbiol.">
        <title>The Global Catalogue of Microorganisms (GCM) 10K type strain sequencing project: providing services to taxonomists for standard genome sequencing and annotation.</title>
        <authorList>
            <consortium name="The Broad Institute Genomics Platform"/>
            <consortium name="The Broad Institute Genome Sequencing Center for Infectious Disease"/>
            <person name="Wu L."/>
            <person name="Ma J."/>
        </authorList>
    </citation>
    <scope>NUCLEOTIDE SEQUENCE [LARGE SCALE GENOMIC DNA]</scope>
    <source>
        <strain evidence="2">JCM 17983</strain>
    </source>
</reference>
<name>A0ABP9FCN0_9PSEU</name>
<comment type="caution">
    <text evidence="1">The sequence shown here is derived from an EMBL/GenBank/DDBJ whole genome shotgun (WGS) entry which is preliminary data.</text>
</comment>
<sequence>MIPAPAAGTPTDMGLNYRGRRKLGPLPVWRNVSRSEKGKTSSWTVKLFGVSWNSRTKKKTVDLPGNWSYTTD</sequence>
<evidence type="ECO:0000313" key="1">
    <source>
        <dbReference type="EMBL" id="GAA4897984.1"/>
    </source>
</evidence>